<reference evidence="5 6" key="1">
    <citation type="journal article" date="2009" name="Appl. Environ. Microbiol.">
        <title>Genomic analysis of 'Elusimicrobium minutum,' the first cultivated representative of the phylum 'Elusimicrobia' (formerly termite group 1).</title>
        <authorList>
            <person name="Herlemann D.P.R."/>
            <person name="Geissinger O."/>
            <person name="Ikeda-Ohtsubo W."/>
            <person name="Kunin V."/>
            <person name="Sun H."/>
            <person name="Lapidus A."/>
            <person name="Hugenholtz P."/>
            <person name="Brune A."/>
        </authorList>
    </citation>
    <scope>NUCLEOTIDE SEQUENCE [LARGE SCALE GENOMIC DNA]</scope>
    <source>
        <strain evidence="5 6">Pei191</strain>
    </source>
</reference>
<dbReference type="InterPro" id="IPR002071">
    <property type="entry name" value="Thermonucl_AS"/>
</dbReference>
<dbReference type="OrthoDB" id="9805504at2"/>
<keyword evidence="1" id="KW-0540">Nuclease</keyword>
<dbReference type="PANTHER" id="PTHR12302:SF3">
    <property type="entry name" value="SERINE_THREONINE-PROTEIN KINASE 31"/>
    <property type="match status" value="1"/>
</dbReference>
<evidence type="ECO:0000256" key="3">
    <source>
        <dbReference type="ARBA" id="ARBA00022801"/>
    </source>
</evidence>
<name>B2KBS0_ELUMP</name>
<keyword evidence="2" id="KW-0255">Endonuclease</keyword>
<protein>
    <submittedName>
        <fullName evidence="5">Putative nuclease</fullName>
    </submittedName>
</protein>
<evidence type="ECO:0000256" key="2">
    <source>
        <dbReference type="ARBA" id="ARBA00022759"/>
    </source>
</evidence>
<dbReference type="RefSeq" id="WP_012414372.1">
    <property type="nucleotide sequence ID" value="NC_010644.1"/>
</dbReference>
<dbReference type="KEGG" id="emi:Emin_0193"/>
<dbReference type="PANTHER" id="PTHR12302">
    <property type="entry name" value="EBNA2 BINDING PROTEIN P100"/>
    <property type="match status" value="1"/>
</dbReference>
<feature type="domain" description="TNase-like" evidence="4">
    <location>
        <begin position="44"/>
        <end position="168"/>
    </location>
</feature>
<keyword evidence="3" id="KW-0378">Hydrolase</keyword>
<dbReference type="EMBL" id="CP001055">
    <property type="protein sequence ID" value="ACC97757.1"/>
    <property type="molecule type" value="Genomic_DNA"/>
</dbReference>
<evidence type="ECO:0000313" key="5">
    <source>
        <dbReference type="EMBL" id="ACC97757.1"/>
    </source>
</evidence>
<accession>B2KBS0</accession>
<dbReference type="Proteomes" id="UP000001029">
    <property type="component" value="Chromosome"/>
</dbReference>
<dbReference type="Gene3D" id="2.40.50.90">
    <property type="match status" value="1"/>
</dbReference>
<dbReference type="PROSITE" id="PS50830">
    <property type="entry name" value="TNASE_3"/>
    <property type="match status" value="1"/>
</dbReference>
<evidence type="ECO:0000313" key="6">
    <source>
        <dbReference type="Proteomes" id="UP000001029"/>
    </source>
</evidence>
<dbReference type="PROSITE" id="PS01123">
    <property type="entry name" value="TNASE_1"/>
    <property type="match status" value="1"/>
</dbReference>
<dbReference type="AlphaFoldDB" id="B2KBS0"/>
<gene>
    <name evidence="5" type="ordered locus">Emin_0193</name>
</gene>
<sequence>MAKRKQGRKSKKQLNKIMALVAAVIIVYFGKDAVIYKEYRPVKGIVQGRVVKVSDGDTVTLLSPQREKIKIRLYGIDAPEKKQDYGSTAKKALSSVIAGEDIEADIIDIDRYGRPVGLLTLRGEDINRLMVERGYAWVYPQYCRIERCTYWVTLQEEAKARKKGLWNMRSPQEPWLWRKDNK</sequence>
<dbReference type="HOGENOM" id="CLU_046484_7_3_0"/>
<dbReference type="GO" id="GO:0003676">
    <property type="term" value="F:nucleic acid binding"/>
    <property type="evidence" value="ECO:0007669"/>
    <property type="project" value="InterPro"/>
</dbReference>
<dbReference type="GO" id="GO:0016787">
    <property type="term" value="F:hydrolase activity"/>
    <property type="evidence" value="ECO:0007669"/>
    <property type="project" value="UniProtKB-KW"/>
</dbReference>
<proteinExistence type="predicted"/>
<dbReference type="SMART" id="SM00318">
    <property type="entry name" value="SNc"/>
    <property type="match status" value="1"/>
</dbReference>
<evidence type="ECO:0000259" key="4">
    <source>
        <dbReference type="PROSITE" id="PS50830"/>
    </source>
</evidence>
<dbReference type="GO" id="GO:0004519">
    <property type="term" value="F:endonuclease activity"/>
    <property type="evidence" value="ECO:0007669"/>
    <property type="project" value="UniProtKB-KW"/>
</dbReference>
<keyword evidence="6" id="KW-1185">Reference proteome</keyword>
<dbReference type="STRING" id="445932.Emin_0193"/>
<dbReference type="InterPro" id="IPR016071">
    <property type="entry name" value="Staphylococal_nuclease_OB-fold"/>
</dbReference>
<dbReference type="Pfam" id="PF00565">
    <property type="entry name" value="SNase"/>
    <property type="match status" value="1"/>
</dbReference>
<evidence type="ECO:0000256" key="1">
    <source>
        <dbReference type="ARBA" id="ARBA00022722"/>
    </source>
</evidence>
<dbReference type="SUPFAM" id="SSF50199">
    <property type="entry name" value="Staphylococcal nuclease"/>
    <property type="match status" value="1"/>
</dbReference>
<dbReference type="InterPro" id="IPR035437">
    <property type="entry name" value="SNase_OB-fold_sf"/>
</dbReference>
<organism evidence="5 6">
    <name type="scientific">Elusimicrobium minutum (strain Pei191)</name>
    <dbReference type="NCBI Taxonomy" id="445932"/>
    <lineage>
        <taxon>Bacteria</taxon>
        <taxon>Pseudomonadati</taxon>
        <taxon>Elusimicrobiota</taxon>
        <taxon>Elusimicrobia</taxon>
        <taxon>Elusimicrobiales</taxon>
        <taxon>Elusimicrobiaceae</taxon>
        <taxon>Elusimicrobium</taxon>
    </lineage>
</organism>